<evidence type="ECO:0000313" key="2">
    <source>
        <dbReference type="EMBL" id="GEU72536.1"/>
    </source>
</evidence>
<organism evidence="2">
    <name type="scientific">Tanacetum cinerariifolium</name>
    <name type="common">Dalmatian daisy</name>
    <name type="synonym">Chrysanthemum cinerariifolium</name>
    <dbReference type="NCBI Taxonomy" id="118510"/>
    <lineage>
        <taxon>Eukaryota</taxon>
        <taxon>Viridiplantae</taxon>
        <taxon>Streptophyta</taxon>
        <taxon>Embryophyta</taxon>
        <taxon>Tracheophyta</taxon>
        <taxon>Spermatophyta</taxon>
        <taxon>Magnoliopsida</taxon>
        <taxon>eudicotyledons</taxon>
        <taxon>Gunneridae</taxon>
        <taxon>Pentapetalae</taxon>
        <taxon>asterids</taxon>
        <taxon>campanulids</taxon>
        <taxon>Asterales</taxon>
        <taxon>Asteraceae</taxon>
        <taxon>Asteroideae</taxon>
        <taxon>Anthemideae</taxon>
        <taxon>Anthemidinae</taxon>
        <taxon>Tanacetum</taxon>
    </lineage>
</organism>
<evidence type="ECO:0000256" key="1">
    <source>
        <dbReference type="SAM" id="MobiDB-lite"/>
    </source>
</evidence>
<dbReference type="EMBL" id="BKCJ010006512">
    <property type="protein sequence ID" value="GEU72536.1"/>
    <property type="molecule type" value="Genomic_DNA"/>
</dbReference>
<proteinExistence type="predicted"/>
<dbReference type="AlphaFoldDB" id="A0A6L2MEW2"/>
<accession>A0A6L2MEW2</accession>
<protein>
    <submittedName>
        <fullName evidence="2">Uncharacterized protein</fullName>
    </submittedName>
</protein>
<comment type="caution">
    <text evidence="2">The sequence shown here is derived from an EMBL/GenBank/DDBJ whole genome shotgun (WGS) entry which is preliminary data.</text>
</comment>
<reference evidence="2" key="1">
    <citation type="journal article" date="2019" name="Sci. Rep.">
        <title>Draft genome of Tanacetum cinerariifolium, the natural source of mosquito coil.</title>
        <authorList>
            <person name="Yamashiro T."/>
            <person name="Shiraishi A."/>
            <person name="Satake H."/>
            <person name="Nakayama K."/>
        </authorList>
    </citation>
    <scope>NUCLEOTIDE SEQUENCE</scope>
</reference>
<gene>
    <name evidence="2" type="ORF">Tci_044514</name>
</gene>
<sequence length="313" mass="36248">MQVTLHDKRIVMQVTLHYEAIVMQVTLNDNRIVMQVTLHYEAIMMQVTLHDKRIVMQVRLHYEVIVMQGCYITTVATTPTISIDEVTLAHALGESKHTKPKAKAKGIIFHEPEEYTTTTTATIPKSKSQDKGSSKRVGEELEKDNDKNQKIDDDKDTTDLKQLVKIVSDEEEVAIDAIPLAVKPPSIVDWKIQKEGKKSYYKIIRADEIKAMYGSTRTERDYERVLWGDLKVIFDPHVEDEVCKMQQRYNVVRWMLFNSCSVHCLSLQSGHIYMLVEKKYPLTPVTITDMLNKKLHTDYFNEMTYQLLKLVLK</sequence>
<feature type="region of interest" description="Disordered" evidence="1">
    <location>
        <begin position="116"/>
        <end position="154"/>
    </location>
</feature>
<name>A0A6L2MEW2_TANCI</name>
<feature type="compositionally biased region" description="Basic and acidic residues" evidence="1">
    <location>
        <begin position="127"/>
        <end position="154"/>
    </location>
</feature>